<keyword evidence="5 7" id="KW-0067">ATP-binding</keyword>
<dbReference type="Pfam" id="PF00289">
    <property type="entry name" value="Biotin_carb_N"/>
    <property type="match status" value="1"/>
</dbReference>
<dbReference type="Pfam" id="PF02626">
    <property type="entry name" value="CT_A_B"/>
    <property type="match status" value="1"/>
</dbReference>
<keyword evidence="4" id="KW-0378">Hydrolase</keyword>
<sequence>MIILIYNRGEIACRILRTCQKLGIQTVGIYTPEDQFSSHIKETDFKIELPPGDLYLNYLNVDFIVEKSLKLNVTAVHPGYGFVSESAEACLKFENAGIIWIGPSATNIIDFSCKLSSKNIARSCGVPITDYAIVDSFESCLKESEIIGYPVILKLSSGGGGIGMYRCENKSDVIKYFPLAELKTKNMFKDSKILIEKFLSNCHHIEIQIIGDGNGNVISLAERECSIQRRNQKLIEEAPSPFLSQETRQKMCSAAIKLAEFVSYRSVGTVEFLVDDSKPNEYFFLEVNTRLQVEHAVTEMVFNVDLVEIMIKLACFSVPEISLKNFRQNKGHSIEVRIYAEDCLNSFMPSCGQLTHVYFPQDNVNTRIETWIENGTVISPLYDPLLAKVICFAQTREDCVKKLLKCLKKTIIQGVSTNLEFLTEVLKHELFIKGKTLTSFLNNFSYVSYTAQVLEPGMYSTIQDYPGRVGYWNIGVPPSGPMDSRNFRIANYLVENDLKAAGIEILYDCLVLKFNCNSLIAVTGASAQVKINNISFNMYESIFVPKNGTLEIRLDHKQPSVAIGNVAGCRAYLAIQGGCQTMPYLGSRSTFPSGNFGGLNGTTLKMFDTIPLLKKTIKTNFFKWPPQLKPTLSNTWEVLALAGPHSEPDYFTKEDIINLWSSSYEVNHNSNRLGIRLETAWKPTWSRKSGGDAGFHPSNVHDYAYSINSVNFSGNTPIILTVDGPSLGGFVCPLTIIQSESWKIGQFKPGDKVKFVQIDYNYAIESLKLESHLLNGKFNECCVLKTPRIDPCNSINPVFNIRMPNLKEPKVLFRLTGDHHVLIEFELNEFEIENRFYIQVILNKLKHLNYDYVLEMVPGVSTLLVKYNPFLISAIQLADLITNLIPNSKDVNEMKIACRSVRLPLAFHDYWSLQAISRYMKTICNNAPYLPDNCNFVQSINGFKSLEDLTSILVDTTYIVLGLGDVYLGAPLAVPYDPRHRIITTKYNPARTFTPEGAVGIGGIYMCIYGMESPGGYQLIGRTLPIWNTYSSKPWLFDYFDMIKFYLVNDNELVHIREQYKLGKFTLNFENVSLALSDYRHFCEHNQQSILRFKKSHNLTKIATQIDWSIISNKESTVLNENQEEEFDNNREADNSLSAYFLIKSDQNGCVYEIKVKEDDVIKKDDPIVLIELMKMSIVIKSPVAAKIKKILVRTGQIVKVGQTLVAVTNINS</sequence>
<dbReference type="SMART" id="SM00797">
    <property type="entry name" value="AHS2"/>
    <property type="match status" value="1"/>
</dbReference>
<dbReference type="InterPro" id="IPR003833">
    <property type="entry name" value="CT_C_D"/>
</dbReference>
<dbReference type="GeneID" id="124806726"/>
<dbReference type="InterPro" id="IPR011761">
    <property type="entry name" value="ATP-grasp"/>
</dbReference>
<dbReference type="SMART" id="SM00796">
    <property type="entry name" value="AHS1"/>
    <property type="match status" value="1"/>
</dbReference>
<dbReference type="SUPFAM" id="SSF52440">
    <property type="entry name" value="PreATP-grasp domain"/>
    <property type="match status" value="1"/>
</dbReference>
<feature type="domain" description="Lipoyl-binding" evidence="8">
    <location>
        <begin position="1132"/>
        <end position="1209"/>
    </location>
</feature>
<evidence type="ECO:0000259" key="10">
    <source>
        <dbReference type="PROSITE" id="PS50979"/>
    </source>
</evidence>
<dbReference type="SUPFAM" id="SSF50891">
    <property type="entry name" value="Cyclophilin-like"/>
    <property type="match status" value="2"/>
</dbReference>
<dbReference type="Pfam" id="PF02682">
    <property type="entry name" value="CT_C_D"/>
    <property type="match status" value="1"/>
</dbReference>
<feature type="domain" description="Biotin carboxylation" evidence="10">
    <location>
        <begin position="1"/>
        <end position="446"/>
    </location>
</feature>
<dbReference type="Gene3D" id="2.40.50.100">
    <property type="match status" value="1"/>
</dbReference>
<evidence type="ECO:0000256" key="5">
    <source>
        <dbReference type="ARBA" id="ARBA00022840"/>
    </source>
</evidence>
<dbReference type="SMART" id="SM00878">
    <property type="entry name" value="Biotin_carb_C"/>
    <property type="match status" value="1"/>
</dbReference>
<evidence type="ECO:0000313" key="15">
    <source>
        <dbReference type="RefSeq" id="XP_065656853.1"/>
    </source>
</evidence>
<dbReference type="RefSeq" id="XP_065656853.1">
    <property type="nucleotide sequence ID" value="XM_065800781.1"/>
</dbReference>
<dbReference type="RefSeq" id="XP_065656850.1">
    <property type="nucleotide sequence ID" value="XM_065800778.1"/>
</dbReference>
<keyword evidence="3 7" id="KW-0547">Nucleotide-binding</keyword>
<name>A0ABM4C5I6_HYDVU</name>
<dbReference type="Pfam" id="PF02785">
    <property type="entry name" value="Biotin_carb_C"/>
    <property type="match status" value="1"/>
</dbReference>
<dbReference type="CDD" id="cd06850">
    <property type="entry name" value="biotinyl_domain"/>
    <property type="match status" value="1"/>
</dbReference>
<protein>
    <submittedName>
        <fullName evidence="12 13">Uncharacterized protein LOC124806726 isoform X2</fullName>
    </submittedName>
</protein>
<proteinExistence type="predicted"/>
<feature type="domain" description="ATP-grasp" evidence="9">
    <location>
        <begin position="118"/>
        <end position="315"/>
    </location>
</feature>
<evidence type="ECO:0000256" key="1">
    <source>
        <dbReference type="ARBA" id="ARBA00001953"/>
    </source>
</evidence>
<keyword evidence="6" id="KW-0092">Biotin</keyword>
<dbReference type="InterPro" id="IPR011764">
    <property type="entry name" value="Biotin_carboxylation_dom"/>
</dbReference>
<dbReference type="Gene3D" id="3.30.470.20">
    <property type="entry name" value="ATP-grasp fold, B domain"/>
    <property type="match status" value="1"/>
</dbReference>
<dbReference type="PANTHER" id="PTHR18866:SF128">
    <property type="entry name" value="UREA AMIDOLYASE"/>
    <property type="match status" value="1"/>
</dbReference>
<dbReference type="RefSeq" id="XP_065656854.1">
    <property type="nucleotide sequence ID" value="XM_065800782.1"/>
</dbReference>
<evidence type="ECO:0000313" key="12">
    <source>
        <dbReference type="RefSeq" id="XP_065656850.1"/>
    </source>
</evidence>
<evidence type="ECO:0000256" key="7">
    <source>
        <dbReference type="PROSITE-ProRule" id="PRU00409"/>
    </source>
</evidence>
<keyword evidence="11" id="KW-1185">Reference proteome</keyword>
<accession>A0ABM4C5I6</accession>
<evidence type="ECO:0000256" key="3">
    <source>
        <dbReference type="ARBA" id="ARBA00022741"/>
    </source>
</evidence>
<dbReference type="InterPro" id="IPR005481">
    <property type="entry name" value="BC-like_N"/>
</dbReference>
<evidence type="ECO:0000313" key="13">
    <source>
        <dbReference type="RefSeq" id="XP_065656851.1"/>
    </source>
</evidence>
<evidence type="ECO:0000256" key="6">
    <source>
        <dbReference type="ARBA" id="ARBA00023267"/>
    </source>
</evidence>
<dbReference type="SUPFAM" id="SSF51246">
    <property type="entry name" value="Rudiment single hybrid motif"/>
    <property type="match status" value="1"/>
</dbReference>
<comment type="cofactor">
    <cofactor evidence="1">
        <name>biotin</name>
        <dbReference type="ChEBI" id="CHEBI:57586"/>
    </cofactor>
</comment>
<dbReference type="NCBIfam" id="TIGR00724">
    <property type="entry name" value="urea_amlyse_rel"/>
    <property type="match status" value="1"/>
</dbReference>
<dbReference type="PANTHER" id="PTHR18866">
    <property type="entry name" value="CARBOXYLASE:PYRUVATE/ACETYL-COA/PROPIONYL-COA CARBOXYLASE"/>
    <property type="match status" value="1"/>
</dbReference>
<gene>
    <name evidence="12 13 14 15 16" type="primary">LOC124806726</name>
</gene>
<dbReference type="SUPFAM" id="SSF56059">
    <property type="entry name" value="Glutathione synthetase ATP-binding domain-like"/>
    <property type="match status" value="1"/>
</dbReference>
<dbReference type="InterPro" id="IPR011053">
    <property type="entry name" value="Single_hybrid_motif"/>
</dbReference>
<dbReference type="InterPro" id="IPR029000">
    <property type="entry name" value="Cyclophilin-like_dom_sf"/>
</dbReference>
<dbReference type="InterPro" id="IPR016185">
    <property type="entry name" value="PreATP-grasp_dom_sf"/>
</dbReference>
<dbReference type="Gene3D" id="2.40.100.10">
    <property type="entry name" value="Cyclophilin-like"/>
    <property type="match status" value="2"/>
</dbReference>
<dbReference type="PROSITE" id="PS50975">
    <property type="entry name" value="ATP_GRASP"/>
    <property type="match status" value="1"/>
</dbReference>
<dbReference type="NCBIfam" id="TIGR02712">
    <property type="entry name" value="urea_carbox"/>
    <property type="match status" value="1"/>
</dbReference>
<dbReference type="RefSeq" id="XP_065656852.1">
    <property type="nucleotide sequence ID" value="XM_065800780.1"/>
</dbReference>
<dbReference type="InterPro" id="IPR000089">
    <property type="entry name" value="Biotin_lipoyl"/>
</dbReference>
<dbReference type="InterPro" id="IPR005479">
    <property type="entry name" value="CPAse_ATP-bd"/>
</dbReference>
<organism evidence="11 13">
    <name type="scientific">Hydra vulgaris</name>
    <name type="common">Hydra</name>
    <name type="synonym">Hydra attenuata</name>
    <dbReference type="NCBI Taxonomy" id="6087"/>
    <lineage>
        <taxon>Eukaryota</taxon>
        <taxon>Metazoa</taxon>
        <taxon>Cnidaria</taxon>
        <taxon>Hydrozoa</taxon>
        <taxon>Hydroidolina</taxon>
        <taxon>Anthoathecata</taxon>
        <taxon>Aplanulata</taxon>
        <taxon>Hydridae</taxon>
        <taxon>Hydra</taxon>
    </lineage>
</organism>
<evidence type="ECO:0000313" key="11">
    <source>
        <dbReference type="Proteomes" id="UP001652625"/>
    </source>
</evidence>
<dbReference type="SUPFAM" id="SSF51230">
    <property type="entry name" value="Single hybrid motif"/>
    <property type="match status" value="1"/>
</dbReference>
<dbReference type="PROSITE" id="PS50979">
    <property type="entry name" value="BC"/>
    <property type="match status" value="1"/>
</dbReference>
<evidence type="ECO:0000256" key="4">
    <source>
        <dbReference type="ARBA" id="ARBA00022801"/>
    </source>
</evidence>
<dbReference type="Proteomes" id="UP001652625">
    <property type="component" value="Chromosome 07"/>
</dbReference>
<evidence type="ECO:0000259" key="8">
    <source>
        <dbReference type="PROSITE" id="PS50968"/>
    </source>
</evidence>
<evidence type="ECO:0000313" key="14">
    <source>
        <dbReference type="RefSeq" id="XP_065656852.1"/>
    </source>
</evidence>
<dbReference type="Gene3D" id="3.30.1360.40">
    <property type="match status" value="1"/>
</dbReference>
<dbReference type="InterPro" id="IPR005482">
    <property type="entry name" value="Biotin_COase_C"/>
</dbReference>
<evidence type="ECO:0000313" key="16">
    <source>
        <dbReference type="RefSeq" id="XP_065656854.1"/>
    </source>
</evidence>
<dbReference type="Pfam" id="PF00364">
    <property type="entry name" value="Biotin_lipoyl"/>
    <property type="match status" value="1"/>
</dbReference>
<dbReference type="InterPro" id="IPR050856">
    <property type="entry name" value="Biotin_carboxylase_complex"/>
</dbReference>
<reference evidence="12 13" key="1">
    <citation type="submission" date="2025-05" db="UniProtKB">
        <authorList>
            <consortium name="RefSeq"/>
        </authorList>
    </citation>
    <scope>IDENTIFICATION</scope>
</reference>
<keyword evidence="2" id="KW-0436">Ligase</keyword>
<dbReference type="Pfam" id="PF02786">
    <property type="entry name" value="CPSase_L_D2"/>
    <property type="match status" value="1"/>
</dbReference>
<dbReference type="SUPFAM" id="SSF160467">
    <property type="entry name" value="PH0987 N-terminal domain-like"/>
    <property type="match status" value="1"/>
</dbReference>
<dbReference type="PROSITE" id="PS00867">
    <property type="entry name" value="CPSASE_2"/>
    <property type="match status" value="1"/>
</dbReference>
<dbReference type="RefSeq" id="XP_065656851.1">
    <property type="nucleotide sequence ID" value="XM_065800779.1"/>
</dbReference>
<evidence type="ECO:0000259" key="9">
    <source>
        <dbReference type="PROSITE" id="PS50975"/>
    </source>
</evidence>
<dbReference type="InterPro" id="IPR003778">
    <property type="entry name" value="CT_A_B"/>
</dbReference>
<dbReference type="PROSITE" id="PS50968">
    <property type="entry name" value="BIOTINYL_LIPOYL"/>
    <property type="match status" value="1"/>
</dbReference>
<dbReference type="InterPro" id="IPR011054">
    <property type="entry name" value="Rudment_hybrid_motif"/>
</dbReference>
<dbReference type="InterPro" id="IPR014084">
    <property type="entry name" value="Urea_COase"/>
</dbReference>
<evidence type="ECO:0000256" key="2">
    <source>
        <dbReference type="ARBA" id="ARBA00022598"/>
    </source>
</evidence>